<dbReference type="InterPro" id="IPR007708">
    <property type="entry name" value="DBR1_C"/>
</dbReference>
<dbReference type="OrthoDB" id="407609at2759"/>
<name>J6EUU9_TRIAS</name>
<feature type="domain" description="Lariat debranching enzyme C-terminal" evidence="1">
    <location>
        <begin position="260"/>
        <end position="388"/>
    </location>
</feature>
<dbReference type="RefSeq" id="XP_014178555.1">
    <property type="nucleotide sequence ID" value="XM_014323080.1"/>
</dbReference>
<reference evidence="2 3" key="1">
    <citation type="journal article" date="2012" name="Eukaryot. Cell">
        <title>Draft genome sequence of CBS 2479, the standard type strain of Trichosporon asahii.</title>
        <authorList>
            <person name="Yang R.Y."/>
            <person name="Li H.T."/>
            <person name="Zhu H."/>
            <person name="Zhou G.P."/>
            <person name="Wang M."/>
            <person name="Wang L."/>
        </authorList>
    </citation>
    <scope>NUCLEOTIDE SEQUENCE [LARGE SCALE GENOMIC DNA]</scope>
    <source>
        <strain evidence="3">ATCC 90039 / CBS 2479 / JCM 2466 / KCTC 7840 / NCYC 2677 / UAMH 7654</strain>
    </source>
</reference>
<dbReference type="Pfam" id="PF05011">
    <property type="entry name" value="DBR1"/>
    <property type="match status" value="1"/>
</dbReference>
<comment type="caution">
    <text evidence="2">The sequence shown here is derived from an EMBL/GenBank/DDBJ whole genome shotgun (WGS) entry which is preliminary data.</text>
</comment>
<dbReference type="GO" id="GO:0005634">
    <property type="term" value="C:nucleus"/>
    <property type="evidence" value="ECO:0007669"/>
    <property type="project" value="TreeGrafter"/>
</dbReference>
<accession>J6EUU9</accession>
<dbReference type="Proteomes" id="UP000002748">
    <property type="component" value="Unassembled WGS sequence"/>
</dbReference>
<dbReference type="HOGENOM" id="CLU_005893_1_0_1"/>
<dbReference type="GeneID" id="25988354"/>
<organism evidence="2 3">
    <name type="scientific">Trichosporon asahii var. asahii (strain ATCC 90039 / CBS 2479 / JCM 2466 / KCTC 7840 / NBRC 103889/ NCYC 2677 / UAMH 7654)</name>
    <name type="common">Yeast</name>
    <dbReference type="NCBI Taxonomy" id="1186058"/>
    <lineage>
        <taxon>Eukaryota</taxon>
        <taxon>Fungi</taxon>
        <taxon>Dikarya</taxon>
        <taxon>Basidiomycota</taxon>
        <taxon>Agaricomycotina</taxon>
        <taxon>Tremellomycetes</taxon>
        <taxon>Trichosporonales</taxon>
        <taxon>Trichosporonaceae</taxon>
        <taxon>Trichosporon</taxon>
    </lineage>
</organism>
<dbReference type="PANTHER" id="PTHR12849:SF0">
    <property type="entry name" value="LARIAT DEBRANCHING ENZYME"/>
    <property type="match status" value="1"/>
</dbReference>
<dbReference type="InterPro" id="IPR029052">
    <property type="entry name" value="Metallo-depent_PP-like"/>
</dbReference>
<protein>
    <recommendedName>
        <fullName evidence="1">Lariat debranching enzyme C-terminal domain-containing protein</fullName>
    </recommendedName>
</protein>
<sequence length="409" mass="45501">MRVAVIGCLHGDQHRMFTEQSNVDLILCCGDFQALRNSHDLSATCSPERHRKLGTFHEYYKDDRKVPLTIVIGGNHESSAYMAELFYGGWLAPNIYYLGAGGSVIVNGLRIAGASGIYSRPDLFNKGHYERVPLSESDARSIYHLRSYTEERLSLLPPVDIFLSHDWPVDITEFGDQADLLRIMPRFTRDVTAGCFGAPALSRVMVATAPRYWFAAHMHVKFPAVRQYLPTKRKPDHDYDPAPQHWLRDHALSPSRTVEVPEHSGCATRFLALSKPHPKKHDWFEVLDIPFPDETTPLKLSFDPEWLAICKATHPLPQGQHAPPLPKDIRVKITAARVGLDEKASGPVSNVQTFAKTAPGEGEGTPEPHYANPQTTAFCAMLGIEDVTNPKAVAKGVGKGRGKVRKNGR</sequence>
<dbReference type="VEuPathDB" id="FungiDB:A1Q1_04842"/>
<dbReference type="GO" id="GO:0000398">
    <property type="term" value="P:mRNA splicing, via spliceosome"/>
    <property type="evidence" value="ECO:0007669"/>
    <property type="project" value="TreeGrafter"/>
</dbReference>
<evidence type="ECO:0000313" key="2">
    <source>
        <dbReference type="EMBL" id="EJT46547.1"/>
    </source>
</evidence>
<dbReference type="EMBL" id="ALBS01000284">
    <property type="protein sequence ID" value="EJT46547.1"/>
    <property type="molecule type" value="Genomic_DNA"/>
</dbReference>
<gene>
    <name evidence="2" type="ORF">A1Q1_04842</name>
</gene>
<proteinExistence type="predicted"/>
<dbReference type="SMART" id="SM01124">
    <property type="entry name" value="DBR1"/>
    <property type="match status" value="1"/>
</dbReference>
<dbReference type="KEGG" id="tasa:A1Q1_04842"/>
<evidence type="ECO:0000259" key="1">
    <source>
        <dbReference type="SMART" id="SM01124"/>
    </source>
</evidence>
<dbReference type="InterPro" id="IPR004843">
    <property type="entry name" value="Calcineurin-like_PHP"/>
</dbReference>
<dbReference type="AlphaFoldDB" id="J6EUU9"/>
<dbReference type="Pfam" id="PF00149">
    <property type="entry name" value="Metallophos"/>
    <property type="match status" value="1"/>
</dbReference>
<dbReference type="PANTHER" id="PTHR12849">
    <property type="entry name" value="RNA LARIAT DEBRANCHING ENZYME"/>
    <property type="match status" value="1"/>
</dbReference>
<dbReference type="GO" id="GO:0008419">
    <property type="term" value="F:RNA lariat debranching enzyme activity"/>
    <property type="evidence" value="ECO:0007669"/>
    <property type="project" value="TreeGrafter"/>
</dbReference>
<dbReference type="SUPFAM" id="SSF56300">
    <property type="entry name" value="Metallo-dependent phosphatases"/>
    <property type="match status" value="1"/>
</dbReference>
<evidence type="ECO:0000313" key="3">
    <source>
        <dbReference type="Proteomes" id="UP000002748"/>
    </source>
</evidence>